<dbReference type="AlphaFoldDB" id="A0AAN8XJ55"/>
<evidence type="ECO:0000256" key="2">
    <source>
        <dbReference type="SAM" id="SignalP"/>
    </source>
</evidence>
<accession>A0AAN8XJ55</accession>
<reference evidence="3 4" key="1">
    <citation type="submission" date="2023-11" db="EMBL/GenBank/DDBJ databases">
        <title>Halocaridina rubra genome assembly.</title>
        <authorList>
            <person name="Smith C."/>
        </authorList>
    </citation>
    <scope>NUCLEOTIDE SEQUENCE [LARGE SCALE GENOMIC DNA]</scope>
    <source>
        <strain evidence="3">EP-1</strain>
        <tissue evidence="3">Whole</tissue>
    </source>
</reference>
<feature type="region of interest" description="Disordered" evidence="1">
    <location>
        <begin position="22"/>
        <end position="169"/>
    </location>
</feature>
<gene>
    <name evidence="3" type="ORF">SK128_022835</name>
</gene>
<organism evidence="3 4">
    <name type="scientific">Halocaridina rubra</name>
    <name type="common">Hawaiian red shrimp</name>
    <dbReference type="NCBI Taxonomy" id="373956"/>
    <lineage>
        <taxon>Eukaryota</taxon>
        <taxon>Metazoa</taxon>
        <taxon>Ecdysozoa</taxon>
        <taxon>Arthropoda</taxon>
        <taxon>Crustacea</taxon>
        <taxon>Multicrustacea</taxon>
        <taxon>Malacostraca</taxon>
        <taxon>Eumalacostraca</taxon>
        <taxon>Eucarida</taxon>
        <taxon>Decapoda</taxon>
        <taxon>Pleocyemata</taxon>
        <taxon>Caridea</taxon>
        <taxon>Atyoidea</taxon>
        <taxon>Atyidae</taxon>
        <taxon>Halocaridina</taxon>
    </lineage>
</organism>
<feature type="compositionally biased region" description="Low complexity" evidence="1">
    <location>
        <begin position="534"/>
        <end position="546"/>
    </location>
</feature>
<evidence type="ECO:0000256" key="1">
    <source>
        <dbReference type="SAM" id="MobiDB-lite"/>
    </source>
</evidence>
<feature type="signal peptide" evidence="2">
    <location>
        <begin position="1"/>
        <end position="21"/>
    </location>
</feature>
<proteinExistence type="predicted"/>
<feature type="compositionally biased region" description="Acidic residues" evidence="1">
    <location>
        <begin position="95"/>
        <end position="133"/>
    </location>
</feature>
<evidence type="ECO:0000313" key="4">
    <source>
        <dbReference type="Proteomes" id="UP001381693"/>
    </source>
</evidence>
<protein>
    <submittedName>
        <fullName evidence="3">Uncharacterized protein</fullName>
    </submittedName>
</protein>
<feature type="compositionally biased region" description="Basic and acidic residues" evidence="1">
    <location>
        <begin position="71"/>
        <end position="83"/>
    </location>
</feature>
<keyword evidence="4" id="KW-1185">Reference proteome</keyword>
<dbReference type="Proteomes" id="UP001381693">
    <property type="component" value="Unassembled WGS sequence"/>
</dbReference>
<feature type="region of interest" description="Disordered" evidence="1">
    <location>
        <begin position="589"/>
        <end position="613"/>
    </location>
</feature>
<keyword evidence="2" id="KW-0732">Signal</keyword>
<evidence type="ECO:0000313" key="3">
    <source>
        <dbReference type="EMBL" id="KAK7085317.1"/>
    </source>
</evidence>
<feature type="region of interest" description="Disordered" evidence="1">
    <location>
        <begin position="450"/>
        <end position="469"/>
    </location>
</feature>
<name>A0AAN8XJ55_HALRR</name>
<sequence length="1080" mass="123409">MAQLITIGCVWLALFITSSETLPTSEANTRTSDSQSLSPNAIIPEEISPRGGNDNENGDKVGFTSNSNNKEYSDNESVNHRGDSWGNNTKHGETEDNDSEDNSDEDDDDNEENSEDDNDDSEDNIDEFDGDSEDNSHEIDGDSEENSDDDDESTENDSEEDNSDESDYIYDYTYDYSDYYDDYYYDYIDYDYDYNNSQSNYSYDDYDHTYYYDYGHNYFHHYDYEYDYSGDYSDYYEYSDNTYDYYEYTEDYYDYKEGNETLNSTVYEMASNVSLALEASDHQIQLGDDGKIYMFLSNNSSKIINIDDIINDNGAILQSDSTGITNNENDTENEAMSKDTKIMVKLNETTPASFQNENITDVDFANNSHSLILLSTGDESNTKNNDKEKKQGITAIHRENEKDNDSKFHEDDFIPKIPNDTHVYVGWTSMVISDGDLAKFSVTTLAGHDHGNDDEYYEAEHGQTDGNYEYDSQYYVDYSTYEETESDSDIYTSPYDESEQEENTEDSYESANENINPDETTVGDYSDETETNVSDYFDTTDTYSDTTDTDVSEYSDINEDLQETNSEENLSYLKDIYGQYEYENDNESKIDYEDSNKNGNPSETESEGTQDNANTAESKYLNNEENGAGSGKGKEKWDGINNDISTAVEYGLTKLVKDKISQNLGNIHTIKDDCNKDLTNITGPVTSTNESVTTAPNDYALVFSNDSQTSYTVNDSDNSSNDTLYYEVEESYEISDGAESSPVIVHINDTTVLDYMSEDELKGFLEEFRDNIETRAEVFDNTSEYDNMTLAYKSLTALYDNITKHTNFSWTWQDNTHNETKLKNTGIAALTKNQPSIKEITTIISKIDETASSKLNSTLHGDDTMNMINTEKLTGNDTESFSSDKGGMENNTKFSTLHKRELPLQHQQMLIDYESIYSNLMKSAEITQMEKHHLSELERIRRAVEAIGGLNTVQNMYKNSKVHHIVKRQLAGMEACGAFSKRRRRREVTININAADGLADRESLAEESYKYNYQREFFPHIQAAKLFHIPSKDSEKLLERHKRGINNVGKRLENGNPGFRQLYNQYKNMCSFIAMVAFEK</sequence>
<dbReference type="EMBL" id="JAXCGZ010001199">
    <property type="protein sequence ID" value="KAK7085317.1"/>
    <property type="molecule type" value="Genomic_DNA"/>
</dbReference>
<feature type="compositionally biased region" description="Polar residues" evidence="1">
    <location>
        <begin position="22"/>
        <end position="39"/>
    </location>
</feature>
<feature type="compositionally biased region" description="Acidic residues" evidence="1">
    <location>
        <begin position="141"/>
        <end position="168"/>
    </location>
</feature>
<feature type="compositionally biased region" description="Polar residues" evidence="1">
    <location>
        <begin position="597"/>
        <end position="613"/>
    </location>
</feature>
<feature type="region of interest" description="Disordered" evidence="1">
    <location>
        <begin position="483"/>
        <end position="553"/>
    </location>
</feature>
<feature type="compositionally biased region" description="Acidic residues" evidence="1">
    <location>
        <begin position="496"/>
        <end position="508"/>
    </location>
</feature>
<feature type="compositionally biased region" description="Polar residues" evidence="1">
    <location>
        <begin position="509"/>
        <end position="519"/>
    </location>
</feature>
<feature type="chain" id="PRO_5042871232" evidence="2">
    <location>
        <begin position="22"/>
        <end position="1080"/>
    </location>
</feature>
<feature type="compositionally biased region" description="Basic and acidic residues" evidence="1">
    <location>
        <begin position="450"/>
        <end position="463"/>
    </location>
</feature>
<comment type="caution">
    <text evidence="3">The sequence shown here is derived from an EMBL/GenBank/DDBJ whole genome shotgun (WGS) entry which is preliminary data.</text>
</comment>